<dbReference type="InterPro" id="IPR002645">
    <property type="entry name" value="STAS_dom"/>
</dbReference>
<sequence length="118" mass="13528">MNIEIINKGSYDVLKIIGAIKMGESKDIFVRSLKKELDKKAHCLMIDFSEVNYIDSNGIGELVGYLEKFKELGSQLILLQPQKRIRDLLQITRLNTIFPIFLSEEEAVKELNLPETTE</sequence>
<dbReference type="STRING" id="1817863.A2Y62_18085"/>
<dbReference type="PANTHER" id="PTHR33495:SF2">
    <property type="entry name" value="ANTI-SIGMA FACTOR ANTAGONIST TM_1081-RELATED"/>
    <property type="match status" value="1"/>
</dbReference>
<comment type="caution">
    <text evidence="2">The sequence shown here is derived from an EMBL/GenBank/DDBJ whole genome shotgun (WGS) entry which is preliminary data.</text>
</comment>
<reference evidence="2 3" key="1">
    <citation type="journal article" date="2016" name="Nat. Commun.">
        <title>Thousands of microbial genomes shed light on interconnected biogeochemical processes in an aquifer system.</title>
        <authorList>
            <person name="Anantharaman K."/>
            <person name="Brown C.T."/>
            <person name="Hug L.A."/>
            <person name="Sharon I."/>
            <person name="Castelle C.J."/>
            <person name="Probst A.J."/>
            <person name="Thomas B.C."/>
            <person name="Singh A."/>
            <person name="Wilkins M.J."/>
            <person name="Karaoz U."/>
            <person name="Brodie E.L."/>
            <person name="Williams K.H."/>
            <person name="Hubbard S.S."/>
            <person name="Banfield J.F."/>
        </authorList>
    </citation>
    <scope>NUCLEOTIDE SEQUENCE [LARGE SCALE GENOMIC DNA]</scope>
</reference>
<dbReference type="InterPro" id="IPR036513">
    <property type="entry name" value="STAS_dom_sf"/>
</dbReference>
<dbReference type="PROSITE" id="PS50801">
    <property type="entry name" value="STAS"/>
    <property type="match status" value="1"/>
</dbReference>
<dbReference type="EMBL" id="MFGW01000049">
    <property type="protein sequence ID" value="OGF67459.1"/>
    <property type="molecule type" value="Genomic_DNA"/>
</dbReference>
<accession>A0A1F5VVL4</accession>
<protein>
    <recommendedName>
        <fullName evidence="1">STAS domain-containing protein</fullName>
    </recommendedName>
</protein>
<dbReference type="Pfam" id="PF01740">
    <property type="entry name" value="STAS"/>
    <property type="match status" value="1"/>
</dbReference>
<dbReference type="Proteomes" id="UP000178943">
    <property type="component" value="Unassembled WGS sequence"/>
</dbReference>
<evidence type="ECO:0000259" key="1">
    <source>
        <dbReference type="PROSITE" id="PS50801"/>
    </source>
</evidence>
<organism evidence="2 3">
    <name type="scientific">Candidatus Fischerbacteria bacterium RBG_13_37_8</name>
    <dbReference type="NCBI Taxonomy" id="1817863"/>
    <lineage>
        <taxon>Bacteria</taxon>
        <taxon>Candidatus Fischeribacteriota</taxon>
    </lineage>
</organism>
<gene>
    <name evidence="2" type="ORF">A2Y62_18085</name>
</gene>
<dbReference type="GO" id="GO:0043856">
    <property type="term" value="F:anti-sigma factor antagonist activity"/>
    <property type="evidence" value="ECO:0007669"/>
    <property type="project" value="TreeGrafter"/>
</dbReference>
<dbReference type="SUPFAM" id="SSF52091">
    <property type="entry name" value="SpoIIaa-like"/>
    <property type="match status" value="1"/>
</dbReference>
<name>A0A1F5VVL4_9BACT</name>
<evidence type="ECO:0000313" key="3">
    <source>
        <dbReference type="Proteomes" id="UP000178943"/>
    </source>
</evidence>
<evidence type="ECO:0000313" key="2">
    <source>
        <dbReference type="EMBL" id="OGF67459.1"/>
    </source>
</evidence>
<dbReference type="AlphaFoldDB" id="A0A1F5VVL4"/>
<dbReference type="Gene3D" id="3.30.750.24">
    <property type="entry name" value="STAS domain"/>
    <property type="match status" value="1"/>
</dbReference>
<proteinExistence type="predicted"/>
<dbReference type="PANTHER" id="PTHR33495">
    <property type="entry name" value="ANTI-SIGMA FACTOR ANTAGONIST TM_1081-RELATED-RELATED"/>
    <property type="match status" value="1"/>
</dbReference>
<feature type="domain" description="STAS" evidence="1">
    <location>
        <begin position="1"/>
        <end position="111"/>
    </location>
</feature>
<dbReference type="CDD" id="cd07043">
    <property type="entry name" value="STAS_anti-anti-sigma_factors"/>
    <property type="match status" value="1"/>
</dbReference>